<organism evidence="1 2">
    <name type="scientific">Dendrobium catenatum</name>
    <dbReference type="NCBI Taxonomy" id="906689"/>
    <lineage>
        <taxon>Eukaryota</taxon>
        <taxon>Viridiplantae</taxon>
        <taxon>Streptophyta</taxon>
        <taxon>Embryophyta</taxon>
        <taxon>Tracheophyta</taxon>
        <taxon>Spermatophyta</taxon>
        <taxon>Magnoliopsida</taxon>
        <taxon>Liliopsida</taxon>
        <taxon>Asparagales</taxon>
        <taxon>Orchidaceae</taxon>
        <taxon>Epidendroideae</taxon>
        <taxon>Malaxideae</taxon>
        <taxon>Dendrobiinae</taxon>
        <taxon>Dendrobium</taxon>
    </lineage>
</organism>
<proteinExistence type="predicted"/>
<dbReference type="PANTHER" id="PTHR47723:SF19">
    <property type="entry name" value="POLYNUCLEOTIDYL TRANSFERASE, RIBONUCLEASE H-LIKE SUPERFAMILY PROTEIN"/>
    <property type="match status" value="1"/>
</dbReference>
<dbReference type="PANTHER" id="PTHR47723">
    <property type="entry name" value="OS05G0353850 PROTEIN"/>
    <property type="match status" value="1"/>
</dbReference>
<evidence type="ECO:0000313" key="1">
    <source>
        <dbReference type="EMBL" id="PKU60814.1"/>
    </source>
</evidence>
<evidence type="ECO:0000313" key="2">
    <source>
        <dbReference type="Proteomes" id="UP000233837"/>
    </source>
</evidence>
<reference evidence="1 2" key="1">
    <citation type="journal article" date="2016" name="Sci. Rep.">
        <title>The Dendrobium catenatum Lindl. genome sequence provides insights into polysaccharide synthase, floral development and adaptive evolution.</title>
        <authorList>
            <person name="Zhang G.Q."/>
            <person name="Xu Q."/>
            <person name="Bian C."/>
            <person name="Tsai W.C."/>
            <person name="Yeh C.M."/>
            <person name="Liu K.W."/>
            <person name="Yoshida K."/>
            <person name="Zhang L.S."/>
            <person name="Chang S.B."/>
            <person name="Chen F."/>
            <person name="Shi Y."/>
            <person name="Su Y.Y."/>
            <person name="Zhang Y.Q."/>
            <person name="Chen L.J."/>
            <person name="Yin Y."/>
            <person name="Lin M."/>
            <person name="Huang H."/>
            <person name="Deng H."/>
            <person name="Wang Z.W."/>
            <person name="Zhu S.L."/>
            <person name="Zhao X."/>
            <person name="Deng C."/>
            <person name="Niu S.C."/>
            <person name="Huang J."/>
            <person name="Wang M."/>
            <person name="Liu G.H."/>
            <person name="Yang H.J."/>
            <person name="Xiao X.J."/>
            <person name="Hsiao Y.Y."/>
            <person name="Wu W.L."/>
            <person name="Chen Y.Y."/>
            <person name="Mitsuda N."/>
            <person name="Ohme-Takagi M."/>
            <person name="Luo Y.B."/>
            <person name="Van de Peer Y."/>
            <person name="Liu Z.J."/>
        </authorList>
    </citation>
    <scope>NUCLEOTIDE SEQUENCE [LARGE SCALE GENOMIC DNA]</scope>
    <source>
        <tissue evidence="1">The whole plant</tissue>
    </source>
</reference>
<gene>
    <name evidence="1" type="ORF">MA16_Dca028787</name>
</gene>
<accession>A0A2I0VBM3</accession>
<dbReference type="Proteomes" id="UP000233837">
    <property type="component" value="Unassembled WGS sequence"/>
</dbReference>
<evidence type="ECO:0008006" key="3">
    <source>
        <dbReference type="Google" id="ProtNLM"/>
    </source>
</evidence>
<sequence>MLVNWDANLLRESETSWHPPPLDWIKINIDASLLDSNLASIGGVARDFKGSLLLAFGEQKLHWDINQLELEAVLFEELHSRLEI</sequence>
<dbReference type="EMBL" id="KZ504934">
    <property type="protein sequence ID" value="PKU60814.1"/>
    <property type="molecule type" value="Genomic_DNA"/>
</dbReference>
<dbReference type="AlphaFoldDB" id="A0A2I0VBM3"/>
<keyword evidence="2" id="KW-1185">Reference proteome</keyword>
<protein>
    <recommendedName>
        <fullName evidence="3">RNase H type-1 domain-containing protein</fullName>
    </recommendedName>
</protein>
<reference evidence="1 2" key="2">
    <citation type="journal article" date="2017" name="Nature">
        <title>The Apostasia genome and the evolution of orchids.</title>
        <authorList>
            <person name="Zhang G.Q."/>
            <person name="Liu K.W."/>
            <person name="Li Z."/>
            <person name="Lohaus R."/>
            <person name="Hsiao Y.Y."/>
            <person name="Niu S.C."/>
            <person name="Wang J.Y."/>
            <person name="Lin Y.C."/>
            <person name="Xu Q."/>
            <person name="Chen L.J."/>
            <person name="Yoshida K."/>
            <person name="Fujiwara S."/>
            <person name="Wang Z.W."/>
            <person name="Zhang Y.Q."/>
            <person name="Mitsuda N."/>
            <person name="Wang M."/>
            <person name="Liu G.H."/>
            <person name="Pecoraro L."/>
            <person name="Huang H.X."/>
            <person name="Xiao X.J."/>
            <person name="Lin M."/>
            <person name="Wu X.Y."/>
            <person name="Wu W.L."/>
            <person name="Chen Y.Y."/>
            <person name="Chang S.B."/>
            <person name="Sakamoto S."/>
            <person name="Ohme-Takagi M."/>
            <person name="Yagi M."/>
            <person name="Zeng S.J."/>
            <person name="Shen C.Y."/>
            <person name="Yeh C.M."/>
            <person name="Luo Y.B."/>
            <person name="Tsai W.C."/>
            <person name="Van de Peer Y."/>
            <person name="Liu Z.J."/>
        </authorList>
    </citation>
    <scope>NUCLEOTIDE SEQUENCE [LARGE SCALE GENOMIC DNA]</scope>
    <source>
        <tissue evidence="1">The whole plant</tissue>
    </source>
</reference>
<dbReference type="InterPro" id="IPR053151">
    <property type="entry name" value="RNase_H-like"/>
</dbReference>
<name>A0A2I0VBM3_9ASPA</name>